<dbReference type="CDD" id="cd06561">
    <property type="entry name" value="AlkD_like"/>
    <property type="match status" value="1"/>
</dbReference>
<dbReference type="OrthoDB" id="9775346at2"/>
<reference evidence="2" key="1">
    <citation type="submission" date="2017-02" db="EMBL/GenBank/DDBJ databases">
        <authorList>
            <person name="Varghese N."/>
            <person name="Submissions S."/>
        </authorList>
    </citation>
    <scope>NUCLEOTIDE SEQUENCE [LARGE SCALE GENOMIC DNA]</scope>
    <source>
        <strain evidence="2">DSM 22720</strain>
    </source>
</reference>
<dbReference type="AlphaFoldDB" id="A0A1T4VP31"/>
<dbReference type="Gene3D" id="1.25.10.90">
    <property type="match status" value="1"/>
</dbReference>
<dbReference type="EMBL" id="FUXU01000088">
    <property type="protein sequence ID" value="SKA66706.1"/>
    <property type="molecule type" value="Genomic_DNA"/>
</dbReference>
<dbReference type="Proteomes" id="UP000190162">
    <property type="component" value="Unassembled WGS sequence"/>
</dbReference>
<protein>
    <submittedName>
        <fullName evidence="1">3-methyladenine DNA glycosylase AlkD</fullName>
    </submittedName>
</protein>
<dbReference type="SUPFAM" id="SSF48371">
    <property type="entry name" value="ARM repeat"/>
    <property type="match status" value="1"/>
</dbReference>
<evidence type="ECO:0000313" key="2">
    <source>
        <dbReference type="Proteomes" id="UP000190162"/>
    </source>
</evidence>
<accession>A0A1T4VP31</accession>
<sequence>MDTIKEIIQTLHNAGDAEIAKHSSRFFKSGPGEYGEGDKFLGIRVPVIRQFAKQFKCSDLETLSALLDSDWHEVRLLALVILSEQFKKASPPVRDDIFAFYLAHTDRINNWDLVDCSAHIIVGGHLVEADKTILYTLADSISLWERRIAMMATFTFIRANQLEDTIKLAELLLKDKEDLIHKMCGWMLREMGKRDVQRLKAFLDKHIQTMPRTMLRYAIEKLPKEERQDYLTR</sequence>
<gene>
    <name evidence="1" type="ORF">SAMN02745132_04135</name>
</gene>
<organism evidence="1 2">
    <name type="scientific">Enterovibrio nigricans DSM 22720</name>
    <dbReference type="NCBI Taxonomy" id="1121868"/>
    <lineage>
        <taxon>Bacteria</taxon>
        <taxon>Pseudomonadati</taxon>
        <taxon>Pseudomonadota</taxon>
        <taxon>Gammaproteobacteria</taxon>
        <taxon>Vibrionales</taxon>
        <taxon>Vibrionaceae</taxon>
        <taxon>Enterovibrio</taxon>
    </lineage>
</organism>
<proteinExistence type="predicted"/>
<dbReference type="Pfam" id="PF08713">
    <property type="entry name" value="DNA_alkylation"/>
    <property type="match status" value="1"/>
</dbReference>
<dbReference type="PANTHER" id="PTHR34070">
    <property type="entry name" value="ARMADILLO-TYPE FOLD"/>
    <property type="match status" value="1"/>
</dbReference>
<evidence type="ECO:0000313" key="1">
    <source>
        <dbReference type="EMBL" id="SKA66706.1"/>
    </source>
</evidence>
<keyword evidence="2" id="KW-1185">Reference proteome</keyword>
<name>A0A1T4VP31_9GAMM</name>
<dbReference type="PANTHER" id="PTHR34070:SF1">
    <property type="entry name" value="DNA ALKYLATION REPAIR PROTEIN"/>
    <property type="match status" value="1"/>
</dbReference>
<dbReference type="InterPro" id="IPR016024">
    <property type="entry name" value="ARM-type_fold"/>
</dbReference>
<dbReference type="InterPro" id="IPR014825">
    <property type="entry name" value="DNA_alkylation"/>
</dbReference>
<dbReference type="RefSeq" id="WP_078754258.1">
    <property type="nucleotide sequence ID" value="NZ_FUXU01000088.1"/>
</dbReference>